<evidence type="ECO:0000313" key="1">
    <source>
        <dbReference type="EMBL" id="MBB3808871.1"/>
    </source>
</evidence>
<comment type="caution">
    <text evidence="1">The sequence shown here is derived from an EMBL/GenBank/DDBJ whole genome shotgun (WGS) entry which is preliminary data.</text>
</comment>
<reference evidence="1 2" key="1">
    <citation type="submission" date="2020-08" db="EMBL/GenBank/DDBJ databases">
        <title>Genomic Encyclopedia of Type Strains, Phase IV (KMG-IV): sequencing the most valuable type-strain genomes for metagenomic binning, comparative biology and taxonomic classification.</title>
        <authorList>
            <person name="Goeker M."/>
        </authorList>
    </citation>
    <scope>NUCLEOTIDE SEQUENCE [LARGE SCALE GENOMIC DNA]</scope>
    <source>
        <strain evidence="1 2">DSM 28760</strain>
    </source>
</reference>
<protein>
    <submittedName>
        <fullName evidence="1">Uncharacterized protein</fullName>
    </submittedName>
</protein>
<dbReference type="EMBL" id="JACICC010000002">
    <property type="protein sequence ID" value="MBB3808871.1"/>
    <property type="molecule type" value="Genomic_DNA"/>
</dbReference>
<evidence type="ECO:0000313" key="2">
    <source>
        <dbReference type="Proteomes" id="UP000537592"/>
    </source>
</evidence>
<keyword evidence="2" id="KW-1185">Reference proteome</keyword>
<dbReference type="Proteomes" id="UP000537592">
    <property type="component" value="Unassembled WGS sequence"/>
</dbReference>
<gene>
    <name evidence="1" type="ORF">FHS81_000941</name>
</gene>
<dbReference type="AlphaFoldDB" id="A0A7W5Z2F5"/>
<accession>A0A7W5Z2F5</accession>
<name>A0A7W5Z2F5_9HYPH</name>
<organism evidence="1 2">
    <name type="scientific">Pseudochelatococcus contaminans</name>
    <dbReference type="NCBI Taxonomy" id="1538103"/>
    <lineage>
        <taxon>Bacteria</taxon>
        <taxon>Pseudomonadati</taxon>
        <taxon>Pseudomonadota</taxon>
        <taxon>Alphaproteobacteria</taxon>
        <taxon>Hyphomicrobiales</taxon>
        <taxon>Chelatococcaceae</taxon>
        <taxon>Pseudochelatococcus</taxon>
    </lineage>
</organism>
<proteinExistence type="predicted"/>
<sequence>MVLRELCMAQIRISAVVLDETRLIPMPGQWGGMIDIARSVNLLYQYPCSARRPPVVFPGSR</sequence>